<dbReference type="GO" id="GO:0000155">
    <property type="term" value="F:phosphorelay sensor kinase activity"/>
    <property type="evidence" value="ECO:0007669"/>
    <property type="project" value="InterPro"/>
</dbReference>
<keyword evidence="21" id="KW-0472">Membrane</keyword>
<evidence type="ECO:0000256" key="9">
    <source>
        <dbReference type="ARBA" id="ARBA00022741"/>
    </source>
</evidence>
<evidence type="ECO:0000256" key="3">
    <source>
        <dbReference type="ARBA" id="ARBA00001946"/>
    </source>
</evidence>
<feature type="domain" description="HAMP" evidence="23">
    <location>
        <begin position="192"/>
        <end position="246"/>
    </location>
</feature>
<evidence type="ECO:0000256" key="20">
    <source>
        <dbReference type="ARBA" id="ARBA00041776"/>
    </source>
</evidence>
<dbReference type="InterPro" id="IPR005467">
    <property type="entry name" value="His_kinase_dom"/>
</dbReference>
<dbReference type="SMART" id="SM00388">
    <property type="entry name" value="HisKA"/>
    <property type="match status" value="1"/>
</dbReference>
<dbReference type="PROSITE" id="PS50109">
    <property type="entry name" value="HIS_KIN"/>
    <property type="match status" value="1"/>
</dbReference>
<dbReference type="Proteomes" id="UP000284202">
    <property type="component" value="Unassembled WGS sequence"/>
</dbReference>
<comment type="catalytic activity">
    <reaction evidence="1">
        <text>ATP + protein L-histidine = ADP + protein N-phospho-L-histidine.</text>
        <dbReference type="EC" id="2.7.13.3"/>
    </reaction>
</comment>
<proteinExistence type="predicted"/>
<evidence type="ECO:0000313" key="25">
    <source>
        <dbReference type="Proteomes" id="UP000284202"/>
    </source>
</evidence>
<keyword evidence="17" id="KW-0843">Virulence</keyword>
<keyword evidence="21" id="KW-0812">Transmembrane</keyword>
<dbReference type="InterPro" id="IPR004358">
    <property type="entry name" value="Sig_transdc_His_kin-like_C"/>
</dbReference>
<dbReference type="InterPro" id="IPR003594">
    <property type="entry name" value="HATPase_dom"/>
</dbReference>
<organism evidence="24 25">
    <name type="scientific">Paracoccus onubensis</name>
    <dbReference type="NCBI Taxonomy" id="1675788"/>
    <lineage>
        <taxon>Bacteria</taxon>
        <taxon>Pseudomonadati</taxon>
        <taxon>Pseudomonadota</taxon>
        <taxon>Alphaproteobacteria</taxon>
        <taxon>Rhodobacterales</taxon>
        <taxon>Paracoccaceae</taxon>
        <taxon>Paracoccus</taxon>
    </lineage>
</organism>
<evidence type="ECO:0000256" key="11">
    <source>
        <dbReference type="ARBA" id="ARBA00022801"/>
    </source>
</evidence>
<keyword evidence="13" id="KW-0460">Magnesium</keyword>
<dbReference type="EMBL" id="QZCG01000003">
    <property type="protein sequence ID" value="RJE87240.1"/>
    <property type="molecule type" value="Genomic_DNA"/>
</dbReference>
<evidence type="ECO:0000256" key="13">
    <source>
        <dbReference type="ARBA" id="ARBA00022842"/>
    </source>
</evidence>
<sequence>MGRFLYLPLSLRVPLLAAVLMILVGVIASHQVLSTLDRVQDNRLRELARLHIEGLSLALGPSVLRKDIWEVYDTLDRASSTGSSRRMLLTVVADETGKVLAATDPRRVPIDTSIDALAEEAQRLDAITFARNSSHVRVRAPLVYQGRDVGKIVTDLDVRDMSAERRRAELLLIIGNTLLTAAMALVGYLAVRRMLRPVTQLARRMDATIGQPSPIPAVQVPRGDSEVARLFQTYNAMAEAIEARSEAERQLAERERFVSLGQLSSSLAHEINNPLGGLINATDTIRRFADRPDVVRQSAELLERGLKHLRDVTHATLEQNRIDQDGPDMSLDDLADLRLLIGPEITRHEQRLDWRIELDPKNLSGHDAGMLRQVLLNLLLNASNAAKHGGKVGLHAYLAGDALRFEIFDNGSGMPAPALRRLQGSEPILPGEGVGLRMVRELVGMLAGTITHLAPPDGGTRIIISLPCNPPTPASQSC</sequence>
<dbReference type="Gene3D" id="1.10.287.130">
    <property type="match status" value="1"/>
</dbReference>
<comment type="subcellular location">
    <subcellularLocation>
        <location evidence="4">Cell membrane</location>
        <topology evidence="4">Multi-pass membrane protein</topology>
    </subcellularLocation>
</comment>
<dbReference type="CDD" id="cd00082">
    <property type="entry name" value="HisKA"/>
    <property type="match status" value="1"/>
</dbReference>
<dbReference type="GO" id="GO:0005524">
    <property type="term" value="F:ATP binding"/>
    <property type="evidence" value="ECO:0007669"/>
    <property type="project" value="UniProtKB-KW"/>
</dbReference>
<dbReference type="InterPro" id="IPR050980">
    <property type="entry name" value="2C_sensor_his_kinase"/>
</dbReference>
<keyword evidence="9" id="KW-0547">Nucleotide-binding</keyword>
<feature type="transmembrane region" description="Helical" evidence="21">
    <location>
        <begin position="170"/>
        <end position="191"/>
    </location>
</feature>
<keyword evidence="6" id="KW-1003">Cell membrane</keyword>
<protein>
    <recommendedName>
        <fullName evidence="19">Signal transduction histidine-protein kinase/phosphatase MprB</fullName>
        <ecNumber evidence="5">2.7.13.3</ecNumber>
    </recommendedName>
    <alternativeName>
        <fullName evidence="20">Mycobacterial persistence regulator B</fullName>
    </alternativeName>
</protein>
<dbReference type="InterPro" id="IPR036890">
    <property type="entry name" value="HATPase_C_sf"/>
</dbReference>
<dbReference type="CDD" id="cd00075">
    <property type="entry name" value="HATPase"/>
    <property type="match status" value="1"/>
</dbReference>
<comment type="caution">
    <text evidence="24">The sequence shown here is derived from an EMBL/GenBank/DDBJ whole genome shotgun (WGS) entry which is preliminary data.</text>
</comment>
<dbReference type="GO" id="GO:0004721">
    <property type="term" value="F:phosphoprotein phosphatase activity"/>
    <property type="evidence" value="ECO:0007669"/>
    <property type="project" value="UniProtKB-KW"/>
</dbReference>
<dbReference type="GO" id="GO:0005886">
    <property type="term" value="C:plasma membrane"/>
    <property type="evidence" value="ECO:0007669"/>
    <property type="project" value="UniProtKB-SubCell"/>
</dbReference>
<keyword evidence="25" id="KW-1185">Reference proteome</keyword>
<keyword evidence="16" id="KW-0346">Stress response</keyword>
<evidence type="ECO:0000256" key="8">
    <source>
        <dbReference type="ARBA" id="ARBA00022679"/>
    </source>
</evidence>
<keyword evidence="11" id="KW-0378">Hydrolase</keyword>
<evidence type="ECO:0000256" key="14">
    <source>
        <dbReference type="ARBA" id="ARBA00022912"/>
    </source>
</evidence>
<dbReference type="PANTHER" id="PTHR44936:SF9">
    <property type="entry name" value="SENSOR PROTEIN CREC"/>
    <property type="match status" value="1"/>
</dbReference>
<keyword evidence="15" id="KW-0902">Two-component regulatory system</keyword>
<dbReference type="InterPro" id="IPR036097">
    <property type="entry name" value="HisK_dim/P_sf"/>
</dbReference>
<dbReference type="SMART" id="SM00387">
    <property type="entry name" value="HATPase_c"/>
    <property type="match status" value="1"/>
</dbReference>
<dbReference type="SUPFAM" id="SSF55874">
    <property type="entry name" value="ATPase domain of HSP90 chaperone/DNA topoisomerase II/histidine kinase"/>
    <property type="match status" value="1"/>
</dbReference>
<evidence type="ECO:0000256" key="4">
    <source>
        <dbReference type="ARBA" id="ARBA00004651"/>
    </source>
</evidence>
<evidence type="ECO:0000256" key="12">
    <source>
        <dbReference type="ARBA" id="ARBA00022840"/>
    </source>
</evidence>
<keyword evidence="8" id="KW-0808">Transferase</keyword>
<evidence type="ECO:0000256" key="19">
    <source>
        <dbReference type="ARBA" id="ARBA00040454"/>
    </source>
</evidence>
<evidence type="ECO:0000256" key="5">
    <source>
        <dbReference type="ARBA" id="ARBA00012438"/>
    </source>
</evidence>
<evidence type="ECO:0000256" key="1">
    <source>
        <dbReference type="ARBA" id="ARBA00000085"/>
    </source>
</evidence>
<dbReference type="PRINTS" id="PR00344">
    <property type="entry name" value="BCTRLSENSOR"/>
</dbReference>
<dbReference type="Pfam" id="PF00512">
    <property type="entry name" value="HisKA"/>
    <property type="match status" value="1"/>
</dbReference>
<evidence type="ECO:0000256" key="16">
    <source>
        <dbReference type="ARBA" id="ARBA00023016"/>
    </source>
</evidence>
<evidence type="ECO:0000256" key="17">
    <source>
        <dbReference type="ARBA" id="ARBA00023026"/>
    </source>
</evidence>
<comment type="cofactor">
    <cofactor evidence="3">
        <name>Mg(2+)</name>
        <dbReference type="ChEBI" id="CHEBI:18420"/>
    </cofactor>
</comment>
<keyword evidence="14" id="KW-0904">Protein phosphatase</keyword>
<evidence type="ECO:0000256" key="6">
    <source>
        <dbReference type="ARBA" id="ARBA00022475"/>
    </source>
</evidence>
<evidence type="ECO:0000256" key="7">
    <source>
        <dbReference type="ARBA" id="ARBA00022553"/>
    </source>
</evidence>
<dbReference type="EC" id="2.7.13.3" evidence="5"/>
<evidence type="ECO:0000256" key="15">
    <source>
        <dbReference type="ARBA" id="ARBA00023012"/>
    </source>
</evidence>
<dbReference type="AlphaFoldDB" id="A0A418T290"/>
<dbReference type="InterPro" id="IPR003661">
    <property type="entry name" value="HisK_dim/P_dom"/>
</dbReference>
<dbReference type="Gene3D" id="6.10.340.10">
    <property type="match status" value="1"/>
</dbReference>
<dbReference type="RefSeq" id="WP_119746807.1">
    <property type="nucleotide sequence ID" value="NZ_QZCG01000003.1"/>
</dbReference>
<gene>
    <name evidence="24" type="ORF">D3P04_05710</name>
</gene>
<dbReference type="SUPFAM" id="SSF47384">
    <property type="entry name" value="Homodimeric domain of signal transducing histidine kinase"/>
    <property type="match status" value="1"/>
</dbReference>
<feature type="transmembrane region" description="Helical" evidence="21">
    <location>
        <begin position="15"/>
        <end position="36"/>
    </location>
</feature>
<dbReference type="OrthoDB" id="7818322at2"/>
<keyword evidence="18" id="KW-0464">Manganese</keyword>
<dbReference type="PROSITE" id="PS50885">
    <property type="entry name" value="HAMP"/>
    <property type="match status" value="1"/>
</dbReference>
<evidence type="ECO:0000259" key="22">
    <source>
        <dbReference type="PROSITE" id="PS50109"/>
    </source>
</evidence>
<name>A0A418T290_9RHOB</name>
<feature type="domain" description="Histidine kinase" evidence="22">
    <location>
        <begin position="266"/>
        <end position="470"/>
    </location>
</feature>
<comment type="cofactor">
    <cofactor evidence="2">
        <name>Mn(2+)</name>
        <dbReference type="ChEBI" id="CHEBI:29035"/>
    </cofactor>
</comment>
<dbReference type="InterPro" id="IPR003660">
    <property type="entry name" value="HAMP_dom"/>
</dbReference>
<evidence type="ECO:0000256" key="18">
    <source>
        <dbReference type="ARBA" id="ARBA00023211"/>
    </source>
</evidence>
<keyword evidence="7" id="KW-0597">Phosphoprotein</keyword>
<reference evidence="25" key="1">
    <citation type="submission" date="2018-09" db="EMBL/GenBank/DDBJ databases">
        <title>Acidovorax cavernicola nov. sp. isolated from Gruta de las Maravillas (Aracena, Spain).</title>
        <authorList>
            <person name="Jurado V."/>
            <person name="Gutierrez-Patricio S."/>
            <person name="Gonzalez-Pimentel J.L."/>
            <person name="Miller A.Z."/>
            <person name="Laiz L."/>
            <person name="Saiz-Jimenez C."/>
        </authorList>
    </citation>
    <scope>NUCLEOTIDE SEQUENCE [LARGE SCALE GENOMIC DNA]</scope>
    <source>
        <strain evidence="25">1011MAR3C25</strain>
    </source>
</reference>
<evidence type="ECO:0000256" key="21">
    <source>
        <dbReference type="SAM" id="Phobius"/>
    </source>
</evidence>
<dbReference type="PANTHER" id="PTHR44936">
    <property type="entry name" value="SENSOR PROTEIN CREC"/>
    <property type="match status" value="1"/>
</dbReference>
<evidence type="ECO:0000256" key="10">
    <source>
        <dbReference type="ARBA" id="ARBA00022777"/>
    </source>
</evidence>
<evidence type="ECO:0000256" key="2">
    <source>
        <dbReference type="ARBA" id="ARBA00001936"/>
    </source>
</evidence>
<accession>A0A418T290</accession>
<keyword evidence="10" id="KW-0418">Kinase</keyword>
<evidence type="ECO:0000259" key="23">
    <source>
        <dbReference type="PROSITE" id="PS50885"/>
    </source>
</evidence>
<dbReference type="Gene3D" id="3.30.565.10">
    <property type="entry name" value="Histidine kinase-like ATPase, C-terminal domain"/>
    <property type="match status" value="1"/>
</dbReference>
<keyword evidence="21" id="KW-1133">Transmembrane helix</keyword>
<dbReference type="Pfam" id="PF02518">
    <property type="entry name" value="HATPase_c"/>
    <property type="match status" value="1"/>
</dbReference>
<keyword evidence="12" id="KW-0067">ATP-binding</keyword>
<evidence type="ECO:0000313" key="24">
    <source>
        <dbReference type="EMBL" id="RJE87240.1"/>
    </source>
</evidence>